<feature type="domain" description="Retrovirus-related Pol polyprotein from transposon TNT 1-94-like beta-barrel" evidence="1">
    <location>
        <begin position="20"/>
        <end position="95"/>
    </location>
</feature>
<organism evidence="2 3">
    <name type="scientific">Austropuccinia psidii MF-1</name>
    <dbReference type="NCBI Taxonomy" id="1389203"/>
    <lineage>
        <taxon>Eukaryota</taxon>
        <taxon>Fungi</taxon>
        <taxon>Dikarya</taxon>
        <taxon>Basidiomycota</taxon>
        <taxon>Pucciniomycotina</taxon>
        <taxon>Pucciniomycetes</taxon>
        <taxon>Pucciniales</taxon>
        <taxon>Sphaerophragmiaceae</taxon>
        <taxon>Austropuccinia</taxon>
    </lineage>
</organism>
<reference evidence="2" key="1">
    <citation type="submission" date="2021-03" db="EMBL/GenBank/DDBJ databases">
        <title>Draft genome sequence of rust myrtle Austropuccinia psidii MF-1, a brazilian biotype.</title>
        <authorList>
            <person name="Quecine M.C."/>
            <person name="Pachon D.M.R."/>
            <person name="Bonatelli M.L."/>
            <person name="Correr F.H."/>
            <person name="Franceschini L.M."/>
            <person name="Leite T.F."/>
            <person name="Margarido G.R.A."/>
            <person name="Almeida C.A."/>
            <person name="Ferrarezi J.A."/>
            <person name="Labate C.A."/>
        </authorList>
    </citation>
    <scope>NUCLEOTIDE SEQUENCE</scope>
    <source>
        <strain evidence="2">MF-1</strain>
    </source>
</reference>
<evidence type="ECO:0000313" key="2">
    <source>
        <dbReference type="EMBL" id="MBW0476617.1"/>
    </source>
</evidence>
<sequence length="167" mass="18580">MAQDLVTSAISSQISSNQIVIDCGATHHIFNTKKIFLSLSEITKMTISTGDSTSKLLAEGMETVSILVKNKVLNLVYCLWVLKLNCNLISLLQLLRVQLTITRSVDTFSLRINEDTIFHGKIDNNLMKIELTRPNSLVSTVVDDLWHKRLGHPGHGASLKHFALPDL</sequence>
<evidence type="ECO:0000313" key="3">
    <source>
        <dbReference type="Proteomes" id="UP000765509"/>
    </source>
</evidence>
<protein>
    <recommendedName>
        <fullName evidence="1">Retrovirus-related Pol polyprotein from transposon TNT 1-94-like beta-barrel domain-containing protein</fullName>
    </recommendedName>
</protein>
<dbReference type="InterPro" id="IPR054722">
    <property type="entry name" value="PolX-like_BBD"/>
</dbReference>
<dbReference type="Pfam" id="PF22936">
    <property type="entry name" value="Pol_BBD"/>
    <property type="match status" value="1"/>
</dbReference>
<evidence type="ECO:0000259" key="1">
    <source>
        <dbReference type="Pfam" id="PF22936"/>
    </source>
</evidence>
<keyword evidence="3" id="KW-1185">Reference proteome</keyword>
<accession>A0A9Q3C3T6</accession>
<dbReference type="AlphaFoldDB" id="A0A9Q3C3T6"/>
<dbReference type="EMBL" id="AVOT02004528">
    <property type="protein sequence ID" value="MBW0476617.1"/>
    <property type="molecule type" value="Genomic_DNA"/>
</dbReference>
<dbReference type="OrthoDB" id="7691805at2759"/>
<name>A0A9Q3C3T6_9BASI</name>
<comment type="caution">
    <text evidence="2">The sequence shown here is derived from an EMBL/GenBank/DDBJ whole genome shotgun (WGS) entry which is preliminary data.</text>
</comment>
<proteinExistence type="predicted"/>
<dbReference type="Proteomes" id="UP000765509">
    <property type="component" value="Unassembled WGS sequence"/>
</dbReference>
<gene>
    <name evidence="2" type="ORF">O181_016332</name>
</gene>